<proteinExistence type="predicted"/>
<organism evidence="1 2">
    <name type="scientific">Profundibacter amoris</name>
    <dbReference type="NCBI Taxonomy" id="2171755"/>
    <lineage>
        <taxon>Bacteria</taxon>
        <taxon>Pseudomonadati</taxon>
        <taxon>Pseudomonadota</taxon>
        <taxon>Alphaproteobacteria</taxon>
        <taxon>Rhodobacterales</taxon>
        <taxon>Paracoccaceae</taxon>
        <taxon>Profundibacter</taxon>
    </lineage>
</organism>
<dbReference type="Proteomes" id="UP000261704">
    <property type="component" value="Chromosome"/>
</dbReference>
<reference evidence="1 2" key="1">
    <citation type="submission" date="2018-09" db="EMBL/GenBank/DDBJ databases">
        <title>Profundibacter amoris BAR1 gen. nov., sp. nov., a new member of the Roseobacter clade isolated at Lokis Castle Vent Field on the Arctic Mid-Oceanic Ridge.</title>
        <authorList>
            <person name="Le Moine Bauer S."/>
            <person name="Sjoeberg A.G."/>
            <person name="L'Haridon S."/>
            <person name="Stokke R."/>
            <person name="Roalkvam I."/>
            <person name="Steen I.H."/>
            <person name="Dahle H."/>
        </authorList>
    </citation>
    <scope>NUCLEOTIDE SEQUENCE [LARGE SCALE GENOMIC DNA]</scope>
    <source>
        <strain evidence="1 2">BAR1</strain>
    </source>
</reference>
<dbReference type="EMBL" id="CP032125">
    <property type="protein sequence ID" value="AXX97807.1"/>
    <property type="molecule type" value="Genomic_DNA"/>
</dbReference>
<gene>
    <name evidence="1" type="primary">mobC</name>
    <name evidence="1" type="ORF">BAR1_07625</name>
</gene>
<dbReference type="RefSeq" id="WP_118942464.1">
    <property type="nucleotide sequence ID" value="NZ_CP032125.1"/>
</dbReference>
<keyword evidence="2" id="KW-1185">Reference proteome</keyword>
<protein>
    <submittedName>
        <fullName evidence="1">Plasmid mobilization relaxosome protein MobC</fullName>
    </submittedName>
</protein>
<accession>A0A347UG29</accession>
<dbReference type="AlphaFoldDB" id="A0A347UG29"/>
<dbReference type="KEGG" id="pamo:BAR1_07625"/>
<sequence length="147" mass="16264">MNRSENIKAVIDVRSAFQGEAQAVTKQEKPSQSPITLRVTDEERDRLKSLAAGMSVSAYIRKCIFAGDVTRRKRRSHMPVKDQEAMARALALLGASRIANNLNQLAHQANIGSLIMDENTCAQIDETYAHVRLMRDELVSALGLIEG</sequence>
<evidence type="ECO:0000313" key="2">
    <source>
        <dbReference type="Proteomes" id="UP000261704"/>
    </source>
</evidence>
<dbReference type="Pfam" id="PF21983">
    <property type="entry name" value="NikA-like"/>
    <property type="match status" value="1"/>
</dbReference>
<name>A0A347UG29_9RHOB</name>
<dbReference type="OrthoDB" id="8548224at2"/>
<evidence type="ECO:0000313" key="1">
    <source>
        <dbReference type="EMBL" id="AXX97807.1"/>
    </source>
</evidence>
<dbReference type="InterPro" id="IPR053842">
    <property type="entry name" value="NikA-like"/>
</dbReference>